<keyword evidence="1" id="KW-0472">Membrane</keyword>
<feature type="domain" description="DUF4126" evidence="2">
    <location>
        <begin position="11"/>
        <end position="152"/>
    </location>
</feature>
<dbReference type="EMBL" id="VOEJ01000001">
    <property type="protein sequence ID" value="TWR31315.1"/>
    <property type="molecule type" value="Genomic_DNA"/>
</dbReference>
<keyword evidence="1" id="KW-0812">Transmembrane</keyword>
<evidence type="ECO:0000259" key="2">
    <source>
        <dbReference type="Pfam" id="PF13548"/>
    </source>
</evidence>
<dbReference type="Proteomes" id="UP000320042">
    <property type="component" value="Unassembled WGS sequence"/>
</dbReference>
<feature type="transmembrane region" description="Helical" evidence="1">
    <location>
        <begin position="12"/>
        <end position="33"/>
    </location>
</feature>
<proteinExistence type="predicted"/>
<organism evidence="3 4">
    <name type="scientific">Mucilaginibacter pallidiroseus</name>
    <dbReference type="NCBI Taxonomy" id="2599295"/>
    <lineage>
        <taxon>Bacteria</taxon>
        <taxon>Pseudomonadati</taxon>
        <taxon>Bacteroidota</taxon>
        <taxon>Sphingobacteriia</taxon>
        <taxon>Sphingobacteriales</taxon>
        <taxon>Sphingobacteriaceae</taxon>
        <taxon>Mucilaginibacter</taxon>
    </lineage>
</organism>
<evidence type="ECO:0000313" key="3">
    <source>
        <dbReference type="EMBL" id="TWR31315.1"/>
    </source>
</evidence>
<accession>A0A563UIX9</accession>
<feature type="transmembrane region" description="Helical" evidence="1">
    <location>
        <begin position="106"/>
        <end position="126"/>
    </location>
</feature>
<gene>
    <name evidence="3" type="ORF">FPZ43_02230</name>
</gene>
<dbReference type="InterPro" id="IPR025196">
    <property type="entry name" value="DUF4126"/>
</dbReference>
<keyword evidence="4" id="KW-1185">Reference proteome</keyword>
<protein>
    <submittedName>
        <fullName evidence="3">DUF4126 family protein</fullName>
    </submittedName>
</protein>
<dbReference type="AlphaFoldDB" id="A0A563UIX9"/>
<dbReference type="RefSeq" id="WP_146380213.1">
    <property type="nucleotide sequence ID" value="NZ_VOEJ01000001.1"/>
</dbReference>
<keyword evidence="1" id="KW-1133">Transmembrane helix</keyword>
<name>A0A563UIX9_9SPHI</name>
<sequence length="161" mass="16651">MNNNTSSFLRAAGLGAVAGMRTFLAPAIISHFYSRHKSQNIEGSAVGFVQTIPTSKVFKVLAAGELIGDKMPMAPNRTEAPGLIGRIVTGVFTGATIYKADSKNALLGGLIGGTAAAAATFGCFFLRTTLNKKTALPNFVTGACEDALAITLGAKLISSNR</sequence>
<evidence type="ECO:0000313" key="4">
    <source>
        <dbReference type="Proteomes" id="UP000320042"/>
    </source>
</evidence>
<reference evidence="3 4" key="1">
    <citation type="submission" date="2019-07" db="EMBL/GenBank/DDBJ databases">
        <authorList>
            <person name="Kim J."/>
        </authorList>
    </citation>
    <scope>NUCLEOTIDE SEQUENCE [LARGE SCALE GENOMIC DNA]</scope>
    <source>
        <strain evidence="4">dk17</strain>
    </source>
</reference>
<dbReference type="Pfam" id="PF13548">
    <property type="entry name" value="DUF4126"/>
    <property type="match status" value="1"/>
</dbReference>
<dbReference type="OrthoDB" id="9812409at2"/>
<comment type="caution">
    <text evidence="3">The sequence shown here is derived from an EMBL/GenBank/DDBJ whole genome shotgun (WGS) entry which is preliminary data.</text>
</comment>
<evidence type="ECO:0000256" key="1">
    <source>
        <dbReference type="SAM" id="Phobius"/>
    </source>
</evidence>